<dbReference type="InterPro" id="IPR029061">
    <property type="entry name" value="THDP-binding"/>
</dbReference>
<name>A0A7C4ARQ3_9BACT</name>
<proteinExistence type="predicted"/>
<dbReference type="InterPro" id="IPR002880">
    <property type="entry name" value="Pyrv_Fd/Flavodoxin_OxRdtase_N"/>
</dbReference>
<evidence type="ECO:0000313" key="4">
    <source>
        <dbReference type="EMBL" id="HGH60707.1"/>
    </source>
</evidence>
<evidence type="ECO:0000259" key="3">
    <source>
        <dbReference type="Pfam" id="PF01855"/>
    </source>
</evidence>
<dbReference type="PANTHER" id="PTHR32154:SF20">
    <property type="entry name" value="2-OXOGLUTARATE OXIDOREDUCTASE SUBUNIT KORA"/>
    <property type="match status" value="1"/>
</dbReference>
<dbReference type="NCBIfam" id="TIGR03710">
    <property type="entry name" value="OAFO_sf"/>
    <property type="match status" value="1"/>
</dbReference>
<reference evidence="4" key="1">
    <citation type="journal article" date="2020" name="mSystems">
        <title>Genome- and Community-Level Interaction Insights into Carbon Utilization and Element Cycling Functions of Hydrothermarchaeota in Hydrothermal Sediment.</title>
        <authorList>
            <person name="Zhou Z."/>
            <person name="Liu Y."/>
            <person name="Xu W."/>
            <person name="Pan J."/>
            <person name="Luo Z.H."/>
            <person name="Li M."/>
        </authorList>
    </citation>
    <scope>NUCLEOTIDE SEQUENCE [LARGE SCALE GENOMIC DNA]</scope>
    <source>
        <strain evidence="4">SpSt-769</strain>
    </source>
</reference>
<dbReference type="GO" id="GO:0006979">
    <property type="term" value="P:response to oxidative stress"/>
    <property type="evidence" value="ECO:0007669"/>
    <property type="project" value="TreeGrafter"/>
</dbReference>
<evidence type="ECO:0000259" key="2">
    <source>
        <dbReference type="Pfam" id="PF01558"/>
    </source>
</evidence>
<comment type="caution">
    <text evidence="4">The sequence shown here is derived from an EMBL/GenBank/DDBJ whole genome shotgun (WGS) entry which is preliminary data.</text>
</comment>
<feature type="domain" description="Pyruvate flavodoxin/ferredoxin oxidoreductase pyrimidine binding" evidence="3">
    <location>
        <begin position="200"/>
        <end position="372"/>
    </location>
</feature>
<sequence>MTSDSMHVVISGEAGQGLATIGQVFTKALVKAGYYIVVTQSYQSRIRGGCNAYSVRISSQPIESPVEAVDVLVALTDEAYRVHRDAVLESGVIMADEKIDLSGEKRPHVSVARPQDARFFNIFFLGVLARIVGVDSDSLREALTEFFVGHHPDAVQKNLNSLEQGRQWVSSLPDHIQRPLPNATRKGFYMINGNEAIAIGAMSAGLKFFSFYPMTPATSIANTLASHAAKMGFHVEQAEDEIAAINMAIGASFAGAPSMVATSGGGFALMTEAVSLAGMTETSIVVVVAQRPGPSTGLPTRTEQGDLEFVLHAGHGEFPRVLYAPGSVEECFHITREAFLLADKSRGPVFILTDQFLADSYRSVEPFDLEPLPSLNVCDELASSEKPLQTYEITVSGVSPRLAPGLVQSCVRAWSSEQLAVADSDEHTEDGHLTEDLHVRKLMVQKRWRKLSVIKEHVRKPLFYGDKDPEVLLVCWGSSLGVARETVAWKINQGQSFGMLHFSQVWPIVAEDVLPYLQRAKKVIGVESNFTGQFSRLLRRETGFHISERILRYDGLPLTLEYVLDRISA</sequence>
<dbReference type="SUPFAM" id="SSF52922">
    <property type="entry name" value="TK C-terminal domain-like"/>
    <property type="match status" value="1"/>
</dbReference>
<protein>
    <submittedName>
        <fullName evidence="4">2-oxoacid:acceptor oxidoreductase subunit alpha</fullName>
    </submittedName>
</protein>
<dbReference type="Gene3D" id="3.40.920.10">
    <property type="entry name" value="Pyruvate-ferredoxin oxidoreductase, PFOR, domain III"/>
    <property type="match status" value="1"/>
</dbReference>
<dbReference type="GO" id="GO:0016903">
    <property type="term" value="F:oxidoreductase activity, acting on the aldehyde or oxo group of donors"/>
    <property type="evidence" value="ECO:0007669"/>
    <property type="project" value="InterPro"/>
</dbReference>
<dbReference type="Pfam" id="PF01855">
    <property type="entry name" value="POR_N"/>
    <property type="match status" value="1"/>
</dbReference>
<evidence type="ECO:0000256" key="1">
    <source>
        <dbReference type="ARBA" id="ARBA00023002"/>
    </source>
</evidence>
<accession>A0A7C4ARQ3</accession>
<dbReference type="SUPFAM" id="SSF52518">
    <property type="entry name" value="Thiamin diphosphate-binding fold (THDP-binding)"/>
    <property type="match status" value="1"/>
</dbReference>
<dbReference type="InterPro" id="IPR022367">
    <property type="entry name" value="2-oxoacid/accept_OxRdtase_asu"/>
</dbReference>
<dbReference type="SUPFAM" id="SSF53323">
    <property type="entry name" value="Pyruvate-ferredoxin oxidoreductase, PFOR, domain III"/>
    <property type="match status" value="1"/>
</dbReference>
<dbReference type="InterPro" id="IPR009014">
    <property type="entry name" value="Transketo_C/PFOR_II"/>
</dbReference>
<dbReference type="AlphaFoldDB" id="A0A7C4ARQ3"/>
<gene>
    <name evidence="4" type="ORF">ENV54_05355</name>
</gene>
<dbReference type="EMBL" id="DTGT01000165">
    <property type="protein sequence ID" value="HGH60707.1"/>
    <property type="molecule type" value="Genomic_DNA"/>
</dbReference>
<dbReference type="InterPro" id="IPR002869">
    <property type="entry name" value="Pyrv_flavodox_OxRed_cen"/>
</dbReference>
<dbReference type="Pfam" id="PF01558">
    <property type="entry name" value="POR"/>
    <property type="match status" value="1"/>
</dbReference>
<dbReference type="InterPro" id="IPR050722">
    <property type="entry name" value="Pyruvate:ferred/Flavod_OxRd"/>
</dbReference>
<feature type="domain" description="Pyruvate/ketoisovalerate oxidoreductase catalytic" evidence="2">
    <location>
        <begin position="14"/>
        <end position="167"/>
    </location>
</feature>
<keyword evidence="1" id="KW-0560">Oxidoreductase</keyword>
<dbReference type="InterPro" id="IPR019752">
    <property type="entry name" value="Pyrv/ketoisovalerate_OxRed_cat"/>
</dbReference>
<dbReference type="Gene3D" id="3.40.50.920">
    <property type="match status" value="1"/>
</dbReference>
<dbReference type="FunFam" id="3.40.50.970:FF:000022">
    <property type="entry name" value="2-oxoglutarate ferredoxin oxidoreductase alpha subunit"/>
    <property type="match status" value="1"/>
</dbReference>
<dbReference type="CDD" id="cd07034">
    <property type="entry name" value="TPP_PYR_PFOR_IOR-alpha_like"/>
    <property type="match status" value="1"/>
</dbReference>
<organism evidence="4">
    <name type="scientific">Desulfomonile tiedjei</name>
    <dbReference type="NCBI Taxonomy" id="2358"/>
    <lineage>
        <taxon>Bacteria</taxon>
        <taxon>Pseudomonadati</taxon>
        <taxon>Thermodesulfobacteriota</taxon>
        <taxon>Desulfomonilia</taxon>
        <taxon>Desulfomonilales</taxon>
        <taxon>Desulfomonilaceae</taxon>
        <taxon>Desulfomonile</taxon>
    </lineage>
</organism>
<dbReference type="PANTHER" id="PTHR32154">
    <property type="entry name" value="PYRUVATE-FLAVODOXIN OXIDOREDUCTASE-RELATED"/>
    <property type="match status" value="1"/>
</dbReference>
<dbReference type="Gene3D" id="3.40.50.970">
    <property type="match status" value="1"/>
</dbReference>